<dbReference type="GO" id="GO:0005525">
    <property type="term" value="F:GTP binding"/>
    <property type="evidence" value="ECO:0007669"/>
    <property type="project" value="UniProtKB-UniRule"/>
</dbReference>
<keyword evidence="6 10" id="KW-0411">Iron-sulfur</keyword>
<feature type="binding site" evidence="10">
    <location>
        <position position="132"/>
    </location>
    <ligand>
        <name>S-adenosyl-L-methionine</name>
        <dbReference type="ChEBI" id="CHEBI:59789"/>
    </ligand>
</feature>
<comment type="subunit">
    <text evidence="10">Monomer and homodimer.</text>
</comment>
<dbReference type="SUPFAM" id="SSF102114">
    <property type="entry name" value="Radical SAM enzymes"/>
    <property type="match status" value="1"/>
</dbReference>
<evidence type="ECO:0000313" key="13">
    <source>
        <dbReference type="Proteomes" id="UP000186132"/>
    </source>
</evidence>
<comment type="catalytic activity">
    <reaction evidence="10">
        <text>GTP + AH2 + S-adenosyl-L-methionine = (8S)-3',8-cyclo-7,8-dihydroguanosine 5'-triphosphate + 5'-deoxyadenosine + L-methionine + A + H(+)</text>
        <dbReference type="Rhea" id="RHEA:49576"/>
        <dbReference type="ChEBI" id="CHEBI:13193"/>
        <dbReference type="ChEBI" id="CHEBI:15378"/>
        <dbReference type="ChEBI" id="CHEBI:17319"/>
        <dbReference type="ChEBI" id="CHEBI:17499"/>
        <dbReference type="ChEBI" id="CHEBI:37565"/>
        <dbReference type="ChEBI" id="CHEBI:57844"/>
        <dbReference type="ChEBI" id="CHEBI:59789"/>
        <dbReference type="ChEBI" id="CHEBI:131766"/>
        <dbReference type="EC" id="4.1.99.22"/>
    </reaction>
</comment>
<protein>
    <recommendedName>
        <fullName evidence="10">GTP 3',8-cyclase</fullName>
        <ecNumber evidence="10">4.1.99.22</ecNumber>
    </recommendedName>
    <alternativeName>
        <fullName evidence="10">Molybdenum cofactor biosynthesis protein A</fullName>
    </alternativeName>
</protein>
<feature type="binding site" evidence="10">
    <location>
        <begin position="281"/>
        <end position="283"/>
    </location>
    <ligand>
        <name>GTP</name>
        <dbReference type="ChEBI" id="CHEBI:37565"/>
    </ligand>
</feature>
<evidence type="ECO:0000256" key="2">
    <source>
        <dbReference type="ARBA" id="ARBA00022691"/>
    </source>
</evidence>
<keyword evidence="13" id="KW-1185">Reference proteome</keyword>
<dbReference type="Pfam" id="PF04055">
    <property type="entry name" value="Radical_SAM"/>
    <property type="match status" value="1"/>
</dbReference>
<name>A0A1M5N6Z7_9ACTN</name>
<evidence type="ECO:0000256" key="5">
    <source>
        <dbReference type="ARBA" id="ARBA00023004"/>
    </source>
</evidence>
<dbReference type="PANTHER" id="PTHR22960">
    <property type="entry name" value="MOLYBDOPTERIN COFACTOR SYNTHESIS PROTEIN A"/>
    <property type="match status" value="1"/>
</dbReference>
<dbReference type="GO" id="GO:0051539">
    <property type="term" value="F:4 iron, 4 sulfur cluster binding"/>
    <property type="evidence" value="ECO:0007669"/>
    <property type="project" value="UniProtKB-UniRule"/>
</dbReference>
<dbReference type="GO" id="GO:0046872">
    <property type="term" value="F:metal ion binding"/>
    <property type="evidence" value="ECO:0007669"/>
    <property type="project" value="UniProtKB-KW"/>
</dbReference>
<feature type="binding site" evidence="10">
    <location>
        <position position="276"/>
    </location>
    <ligand>
        <name>[4Fe-4S] cluster</name>
        <dbReference type="ChEBI" id="CHEBI:49883"/>
        <label>2</label>
        <note>4Fe-4S-substrate</note>
    </ligand>
</feature>
<dbReference type="GO" id="GO:0006777">
    <property type="term" value="P:Mo-molybdopterin cofactor biosynthetic process"/>
    <property type="evidence" value="ECO:0007669"/>
    <property type="project" value="UniProtKB-UniRule"/>
</dbReference>
<dbReference type="NCBIfam" id="TIGR02666">
    <property type="entry name" value="moaA"/>
    <property type="match status" value="1"/>
</dbReference>
<evidence type="ECO:0000256" key="8">
    <source>
        <dbReference type="ARBA" id="ARBA00023150"/>
    </source>
</evidence>
<dbReference type="CDD" id="cd01335">
    <property type="entry name" value="Radical_SAM"/>
    <property type="match status" value="1"/>
</dbReference>
<dbReference type="GO" id="GO:0061799">
    <property type="term" value="F:cyclic pyranopterin monophosphate synthase activity"/>
    <property type="evidence" value="ECO:0007669"/>
    <property type="project" value="TreeGrafter"/>
</dbReference>
<dbReference type="CDD" id="cd21117">
    <property type="entry name" value="Twitch_MoaA"/>
    <property type="match status" value="1"/>
</dbReference>
<feature type="binding site" evidence="10">
    <location>
        <position position="293"/>
    </location>
    <ligand>
        <name>[4Fe-4S] cluster</name>
        <dbReference type="ChEBI" id="CHEBI:49883"/>
        <label>2</label>
        <note>4Fe-4S-substrate</note>
    </ligand>
</feature>
<dbReference type="EC" id="4.1.99.22" evidence="10"/>
<feature type="binding site" evidence="10">
    <location>
        <position position="27"/>
    </location>
    <ligand>
        <name>GTP</name>
        <dbReference type="ChEBI" id="CHEBI:37565"/>
    </ligand>
</feature>
<keyword evidence="4 10" id="KW-0547">Nucleotide-binding</keyword>
<feature type="binding site" evidence="10">
    <location>
        <position position="81"/>
    </location>
    <ligand>
        <name>S-adenosyl-L-methionine</name>
        <dbReference type="ChEBI" id="CHEBI:59789"/>
    </ligand>
</feature>
<comment type="similarity">
    <text evidence="10">Belongs to the radical SAM superfamily. MoaA family.</text>
</comment>
<dbReference type="Gene3D" id="3.20.20.70">
    <property type="entry name" value="Aldolase class I"/>
    <property type="match status" value="1"/>
</dbReference>
<dbReference type="GO" id="GO:1904047">
    <property type="term" value="F:S-adenosyl-L-methionine binding"/>
    <property type="evidence" value="ECO:0007669"/>
    <property type="project" value="UniProtKB-UniRule"/>
</dbReference>
<dbReference type="Pfam" id="PF06463">
    <property type="entry name" value="Mob_synth_C"/>
    <property type="match status" value="1"/>
</dbReference>
<dbReference type="PROSITE" id="PS51918">
    <property type="entry name" value="RADICAL_SAM"/>
    <property type="match status" value="1"/>
</dbReference>
<keyword evidence="7 10" id="KW-0342">GTP-binding</keyword>
<accession>A0A1M5N6Z7</accession>
<keyword evidence="9 10" id="KW-0456">Lyase</keyword>
<dbReference type="SMART" id="SM00729">
    <property type="entry name" value="Elp3"/>
    <property type="match status" value="1"/>
</dbReference>
<dbReference type="SFLD" id="SFLDS00029">
    <property type="entry name" value="Radical_SAM"/>
    <property type="match status" value="1"/>
</dbReference>
<dbReference type="InterPro" id="IPR010505">
    <property type="entry name" value="MoaA_twitch"/>
</dbReference>
<feature type="domain" description="Radical SAM core" evidence="11">
    <location>
        <begin position="18"/>
        <end position="232"/>
    </location>
</feature>
<dbReference type="STRING" id="1206085.SAMN05443575_2921"/>
<evidence type="ECO:0000256" key="10">
    <source>
        <dbReference type="HAMAP-Rule" id="MF_01225"/>
    </source>
</evidence>
<feature type="binding site" evidence="10">
    <location>
        <position position="41"/>
    </location>
    <ligand>
        <name>[4Fe-4S] cluster</name>
        <dbReference type="ChEBI" id="CHEBI:49883"/>
        <label>1</label>
        <note>4Fe-4S-S-AdoMet</note>
    </ligand>
</feature>
<keyword evidence="8 10" id="KW-0501">Molybdenum cofactor biosynthesis</keyword>
<proteinExistence type="inferred from homology"/>
<reference evidence="12 13" key="1">
    <citation type="submission" date="2016-11" db="EMBL/GenBank/DDBJ databases">
        <authorList>
            <person name="Jaros S."/>
            <person name="Januszkiewicz K."/>
            <person name="Wedrychowicz H."/>
        </authorList>
    </citation>
    <scope>NUCLEOTIDE SEQUENCE [LARGE SCALE GENOMIC DNA]</scope>
    <source>
        <strain evidence="12 13">DSM 45627</strain>
    </source>
</reference>
<evidence type="ECO:0000256" key="1">
    <source>
        <dbReference type="ARBA" id="ARBA00022485"/>
    </source>
</evidence>
<dbReference type="InterPro" id="IPR007197">
    <property type="entry name" value="rSAM"/>
</dbReference>
<feature type="binding site" evidence="10">
    <location>
        <position position="279"/>
    </location>
    <ligand>
        <name>[4Fe-4S] cluster</name>
        <dbReference type="ChEBI" id="CHEBI:49883"/>
        <label>2</label>
        <note>4Fe-4S-substrate</note>
    </ligand>
</feature>
<evidence type="ECO:0000256" key="7">
    <source>
        <dbReference type="ARBA" id="ARBA00023134"/>
    </source>
</evidence>
<evidence type="ECO:0000256" key="9">
    <source>
        <dbReference type="ARBA" id="ARBA00023239"/>
    </source>
</evidence>
<dbReference type="PANTHER" id="PTHR22960:SF0">
    <property type="entry name" value="MOLYBDENUM COFACTOR BIOSYNTHESIS PROTEIN 1"/>
    <property type="match status" value="1"/>
</dbReference>
<sequence length="349" mass="37998">MDAVTITDEPARGALRDTFGRTASDLRISLTDLCSLRCTYCMPAAGLDWLTKAQRLTDDEFVRLAAVFVDLGVTSIRLTGGEPLVHPTLSDLVYRLAALEPRPELSLTTNGVALDRHARKLADAGLERVNVSLDTLDRERFAQLTRRDRFDDVLGGIAAAADAGLFPLKVNSVLMRGSNLHEAPQLLTWALRHGHRLRFIEHMPLDADHTWSREDMVTAEEILDLLRHAGFALTPAPTRGNAPAEEFAVTAGPRHDEWATPVGSLGVIASVTRPFCRDCDRLRLTADGQLRSCLFAQDETDLRAPLRAGASDDELAELIRAAVAGKQAGHGIGAVDFVQPRRTMSAIGG</sequence>
<keyword evidence="3 10" id="KW-0479">Metal-binding</keyword>
<dbReference type="InterPro" id="IPR040064">
    <property type="entry name" value="MoaA-like"/>
</dbReference>
<evidence type="ECO:0000313" key="12">
    <source>
        <dbReference type="EMBL" id="SHG84783.1"/>
    </source>
</evidence>
<dbReference type="UniPathway" id="UPA00344"/>
<dbReference type="HAMAP" id="MF_01225_B">
    <property type="entry name" value="MoaA_B"/>
    <property type="match status" value="1"/>
</dbReference>
<keyword evidence="5 10" id="KW-0408">Iron</keyword>
<dbReference type="InterPro" id="IPR006638">
    <property type="entry name" value="Elp3/MiaA/NifB-like_rSAM"/>
</dbReference>
<comment type="function">
    <text evidence="10">Catalyzes the cyclization of GTP to (8S)-3',8-cyclo-7,8-dihydroguanosine 5'-triphosphate.</text>
</comment>
<dbReference type="Proteomes" id="UP000186132">
    <property type="component" value="Unassembled WGS sequence"/>
</dbReference>
<dbReference type="SFLD" id="SFLDG01067">
    <property type="entry name" value="SPASM/twitch_domain_containing"/>
    <property type="match status" value="1"/>
</dbReference>
<dbReference type="InterPro" id="IPR013483">
    <property type="entry name" value="MoaA"/>
</dbReference>
<comment type="pathway">
    <text evidence="10">Cofactor biosynthesis; molybdopterin biosynthesis.</text>
</comment>
<dbReference type="EMBL" id="FQVU01000003">
    <property type="protein sequence ID" value="SHG84783.1"/>
    <property type="molecule type" value="Genomic_DNA"/>
</dbReference>
<evidence type="ECO:0000256" key="3">
    <source>
        <dbReference type="ARBA" id="ARBA00022723"/>
    </source>
</evidence>
<feature type="binding site" evidence="10">
    <location>
        <position position="203"/>
    </location>
    <ligand>
        <name>S-adenosyl-L-methionine</name>
        <dbReference type="ChEBI" id="CHEBI:59789"/>
    </ligand>
</feature>
<organism evidence="12 13">
    <name type="scientific">Jatrophihabitans endophyticus</name>
    <dbReference type="NCBI Taxonomy" id="1206085"/>
    <lineage>
        <taxon>Bacteria</taxon>
        <taxon>Bacillati</taxon>
        <taxon>Actinomycetota</taxon>
        <taxon>Actinomycetes</taxon>
        <taxon>Jatrophihabitantales</taxon>
        <taxon>Jatrophihabitantaceae</taxon>
        <taxon>Jatrophihabitans</taxon>
    </lineage>
</organism>
<keyword evidence="2 10" id="KW-0949">S-adenosyl-L-methionine</keyword>
<feature type="binding site" evidence="10">
    <location>
        <position position="108"/>
    </location>
    <ligand>
        <name>GTP</name>
        <dbReference type="ChEBI" id="CHEBI:37565"/>
    </ligand>
</feature>
<feature type="binding site" evidence="10">
    <location>
        <position position="169"/>
    </location>
    <ligand>
        <name>GTP</name>
        <dbReference type="ChEBI" id="CHEBI:37565"/>
    </ligand>
</feature>
<gene>
    <name evidence="10" type="primary">moaA</name>
    <name evidence="12" type="ORF">SAMN05443575_2921</name>
</gene>
<evidence type="ECO:0000256" key="4">
    <source>
        <dbReference type="ARBA" id="ARBA00022741"/>
    </source>
</evidence>
<dbReference type="GO" id="GO:0061798">
    <property type="term" value="F:GTP 3',8'-cyclase activity"/>
    <property type="evidence" value="ECO:0007669"/>
    <property type="project" value="UniProtKB-UniRule"/>
</dbReference>
<dbReference type="SFLD" id="SFLDG01383">
    <property type="entry name" value="cyclic_pyranopterin_phosphate"/>
    <property type="match status" value="1"/>
</dbReference>
<dbReference type="InterPro" id="IPR013785">
    <property type="entry name" value="Aldolase_TIM"/>
</dbReference>
<feature type="binding site" evidence="10">
    <location>
        <position position="34"/>
    </location>
    <ligand>
        <name>[4Fe-4S] cluster</name>
        <dbReference type="ChEBI" id="CHEBI:49883"/>
        <label>1</label>
        <note>4Fe-4S-S-AdoMet</note>
    </ligand>
</feature>
<dbReference type="InterPro" id="IPR058240">
    <property type="entry name" value="rSAM_sf"/>
</dbReference>
<feature type="binding site" evidence="10">
    <location>
        <position position="40"/>
    </location>
    <ligand>
        <name>S-adenosyl-L-methionine</name>
        <dbReference type="ChEBI" id="CHEBI:59789"/>
    </ligand>
</feature>
<evidence type="ECO:0000259" key="11">
    <source>
        <dbReference type="PROSITE" id="PS51918"/>
    </source>
</evidence>
<keyword evidence="1 10" id="KW-0004">4Fe-4S</keyword>
<dbReference type="InterPro" id="IPR050105">
    <property type="entry name" value="MoCo_biosynth_MoaA/MoaC"/>
</dbReference>
<feature type="binding site" evidence="10">
    <location>
        <position position="38"/>
    </location>
    <ligand>
        <name>[4Fe-4S] cluster</name>
        <dbReference type="ChEBI" id="CHEBI:49883"/>
        <label>1</label>
        <note>4Fe-4S-S-AdoMet</note>
    </ligand>
</feature>
<dbReference type="AlphaFoldDB" id="A0A1M5N6Z7"/>
<evidence type="ECO:0000256" key="6">
    <source>
        <dbReference type="ARBA" id="ARBA00023014"/>
    </source>
</evidence>
<feature type="binding site" evidence="10">
    <location>
        <position position="77"/>
    </location>
    <ligand>
        <name>GTP</name>
        <dbReference type="ChEBI" id="CHEBI:37565"/>
    </ligand>
</feature>
<dbReference type="SFLD" id="SFLDG01386">
    <property type="entry name" value="main_SPASM_domain-containing"/>
    <property type="match status" value="1"/>
</dbReference>
<comment type="cofactor">
    <cofactor evidence="10">
        <name>[4Fe-4S] cluster</name>
        <dbReference type="ChEBI" id="CHEBI:49883"/>
    </cofactor>
    <text evidence="10">Binds 2 [4Fe-4S] clusters. Binds 1 [4Fe-4S] cluster coordinated with 3 cysteines and an exchangeable S-adenosyl-L-methionine and 1 [4Fe-4S] cluster coordinated with 3 cysteines and the GTP-derived substrate.</text>
</comment>